<dbReference type="Pfam" id="PF09346">
    <property type="entry name" value="SMI1_KNR4"/>
    <property type="match status" value="1"/>
</dbReference>
<name>A0ABR7TX29_9BACT</name>
<sequence>MNNQLTALSEKLFAEKDGSAFSTLKDKLIRSFAGKERQAVITILVQYSREGQLLHWRTYLLTDIIGLVVPGETEWRSFFEWTITQPALTYWGIDGLLKTAGREAYPTLIALAIDETVKTDQRAKAIKSMAMYSRQPFDRELPADPGYWKPEQLRLTELLAWQEQGYPDGAGYAPPPVHPSLQHPGNDFEKLIAKLDKQLEKKRRKNKDLANPHSWLVMADEKDIADIRHRWALPNLYETFLRYYSPLKVTFTGADFVEGLYLYGAHELVARQAGYAYNGVTGELVADWPGNMLVIGDDGADPYCLDLSAIHDGDAPVYTAEHGQGQWDFELYAESFTGFLQKMISHK</sequence>
<reference evidence="2 3" key="1">
    <citation type="submission" date="2020-09" db="EMBL/GenBank/DDBJ databases">
        <title>Genome sequences of type strains of Chitinophaga qingshengii and Chitinophaga varians.</title>
        <authorList>
            <person name="Kittiwongwattana C."/>
        </authorList>
    </citation>
    <scope>NUCLEOTIDE SEQUENCE [LARGE SCALE GENOMIC DNA]</scope>
    <source>
        <strain evidence="2 3">JCM 30026</strain>
    </source>
</reference>
<protein>
    <submittedName>
        <fullName evidence="2">SMI1/KNR4 family protein</fullName>
    </submittedName>
</protein>
<dbReference type="Proteomes" id="UP000659124">
    <property type="component" value="Unassembled WGS sequence"/>
</dbReference>
<evidence type="ECO:0000313" key="3">
    <source>
        <dbReference type="Proteomes" id="UP000659124"/>
    </source>
</evidence>
<proteinExistence type="predicted"/>
<dbReference type="SUPFAM" id="SSF160631">
    <property type="entry name" value="SMI1/KNR4-like"/>
    <property type="match status" value="1"/>
</dbReference>
<evidence type="ECO:0000259" key="1">
    <source>
        <dbReference type="Pfam" id="PF09346"/>
    </source>
</evidence>
<keyword evidence="3" id="KW-1185">Reference proteome</keyword>
<evidence type="ECO:0000313" key="2">
    <source>
        <dbReference type="EMBL" id="MBC9935003.1"/>
    </source>
</evidence>
<gene>
    <name evidence="2" type="ORF">ICL07_31790</name>
</gene>
<organism evidence="2 3">
    <name type="scientific">Chitinophaga qingshengii</name>
    <dbReference type="NCBI Taxonomy" id="1569794"/>
    <lineage>
        <taxon>Bacteria</taxon>
        <taxon>Pseudomonadati</taxon>
        <taxon>Bacteroidota</taxon>
        <taxon>Chitinophagia</taxon>
        <taxon>Chitinophagales</taxon>
        <taxon>Chitinophagaceae</taxon>
        <taxon>Chitinophaga</taxon>
    </lineage>
</organism>
<dbReference type="InterPro" id="IPR037883">
    <property type="entry name" value="Knr4/Smi1-like_sf"/>
</dbReference>
<dbReference type="RefSeq" id="WP_188092096.1">
    <property type="nucleotide sequence ID" value="NZ_JACVFC010000007.1"/>
</dbReference>
<accession>A0ABR7TX29</accession>
<dbReference type="Gene3D" id="3.40.1580.10">
    <property type="entry name" value="SMI1/KNR4-like"/>
    <property type="match status" value="1"/>
</dbReference>
<dbReference type="InterPro" id="IPR018958">
    <property type="entry name" value="Knr4/Smi1-like_dom"/>
</dbReference>
<feature type="domain" description="Knr4/Smi1-like" evidence="1">
    <location>
        <begin position="219"/>
        <end position="341"/>
    </location>
</feature>
<dbReference type="EMBL" id="JACVFC010000007">
    <property type="protein sequence ID" value="MBC9935003.1"/>
    <property type="molecule type" value="Genomic_DNA"/>
</dbReference>
<comment type="caution">
    <text evidence="2">The sequence shown here is derived from an EMBL/GenBank/DDBJ whole genome shotgun (WGS) entry which is preliminary data.</text>
</comment>